<dbReference type="AlphaFoldDB" id="A0A3N6MBZ0"/>
<dbReference type="Proteomes" id="UP000281431">
    <property type="component" value="Unassembled WGS sequence"/>
</dbReference>
<keyword evidence="2" id="KW-1185">Reference proteome</keyword>
<evidence type="ECO:0000313" key="2">
    <source>
        <dbReference type="Proteomes" id="UP000281431"/>
    </source>
</evidence>
<comment type="caution">
    <text evidence="1">The sequence shown here is derived from an EMBL/GenBank/DDBJ whole genome shotgun (WGS) entry which is preliminary data.</text>
</comment>
<sequence length="129" mass="13030">MPRYGGESVEVGYDIVIESWPDLGGELNIILIVGGTEVTIIGGGLGAIGDDENPICATGSPPKVPGGFSVCLGGTITSDGFNFGVDGELAIPDENPCSPFNCQLAASLDFDCSVTMSDDGASIGCNSPL</sequence>
<evidence type="ECO:0000313" key="1">
    <source>
        <dbReference type="EMBL" id="RQH01384.1"/>
    </source>
</evidence>
<protein>
    <submittedName>
        <fullName evidence="1">Uncharacterized protein</fullName>
    </submittedName>
</protein>
<proteinExistence type="predicted"/>
<dbReference type="EMBL" id="REFZ01000004">
    <property type="protein sequence ID" value="RQH01384.1"/>
    <property type="molecule type" value="Genomic_DNA"/>
</dbReference>
<reference evidence="1 2" key="1">
    <citation type="submission" date="2018-10" db="EMBL/GenBank/DDBJ databases">
        <title>Natrarchaeobius chitinivorans gen. nov., sp. nov., and Natrarchaeobius haloalkaliphilus sp. nov., alkaliphilic, chitin-utilizing haloarchaea from hypersaline alkaline lakes.</title>
        <authorList>
            <person name="Sorokin D.Y."/>
            <person name="Elcheninov A.G."/>
            <person name="Kostrikina N.A."/>
            <person name="Bale N.J."/>
            <person name="Sinninghe Damste J.S."/>
            <person name="Khijniak T.V."/>
            <person name="Kublanov I.V."/>
            <person name="Toshchakov S.V."/>
        </authorList>
    </citation>
    <scope>NUCLEOTIDE SEQUENCE [LARGE SCALE GENOMIC DNA]</scope>
    <source>
        <strain evidence="1 2">AArcht7</strain>
    </source>
</reference>
<name>A0A3N6MBZ0_NATCH</name>
<accession>A0A3N6MBZ0</accession>
<organism evidence="1 2">
    <name type="scientific">Natrarchaeobius chitinivorans</name>
    <dbReference type="NCBI Taxonomy" id="1679083"/>
    <lineage>
        <taxon>Archaea</taxon>
        <taxon>Methanobacteriati</taxon>
        <taxon>Methanobacteriota</taxon>
        <taxon>Stenosarchaea group</taxon>
        <taxon>Halobacteria</taxon>
        <taxon>Halobacteriales</taxon>
        <taxon>Natrialbaceae</taxon>
        <taxon>Natrarchaeobius</taxon>
    </lineage>
</organism>
<gene>
    <name evidence="1" type="ORF">EA472_08035</name>
</gene>